<comment type="caution">
    <text evidence="1">The sequence shown here is derived from an EMBL/GenBank/DDBJ whole genome shotgun (WGS) entry which is preliminary data.</text>
</comment>
<reference evidence="1" key="1">
    <citation type="submission" date="2020-06" db="EMBL/GenBank/DDBJ databases">
        <authorList>
            <person name="Li T."/>
            <person name="Hu X."/>
            <person name="Zhang T."/>
            <person name="Song X."/>
            <person name="Zhang H."/>
            <person name="Dai N."/>
            <person name="Sheng W."/>
            <person name="Hou X."/>
            <person name="Wei L."/>
        </authorList>
    </citation>
    <scope>NUCLEOTIDE SEQUENCE</scope>
    <source>
        <strain evidence="1">K16</strain>
        <tissue evidence="1">Leaf</tissue>
    </source>
</reference>
<dbReference type="InterPro" id="IPR018333">
    <property type="entry name" value="Squalene_cyclase"/>
</dbReference>
<reference evidence="1" key="2">
    <citation type="journal article" date="2024" name="Plant">
        <title>Genomic evolution and insights into agronomic trait innovations of Sesamum species.</title>
        <authorList>
            <person name="Miao H."/>
            <person name="Wang L."/>
            <person name="Qu L."/>
            <person name="Liu H."/>
            <person name="Sun Y."/>
            <person name="Le M."/>
            <person name="Wang Q."/>
            <person name="Wei S."/>
            <person name="Zheng Y."/>
            <person name="Lin W."/>
            <person name="Duan Y."/>
            <person name="Cao H."/>
            <person name="Xiong S."/>
            <person name="Wang X."/>
            <person name="Wei L."/>
            <person name="Li C."/>
            <person name="Ma Q."/>
            <person name="Ju M."/>
            <person name="Zhao R."/>
            <person name="Li G."/>
            <person name="Mu C."/>
            <person name="Tian Q."/>
            <person name="Mei H."/>
            <person name="Zhang T."/>
            <person name="Gao T."/>
            <person name="Zhang H."/>
        </authorList>
    </citation>
    <scope>NUCLEOTIDE SEQUENCE</scope>
    <source>
        <strain evidence="1">K16</strain>
    </source>
</reference>
<dbReference type="EMBL" id="JACGWL010000007">
    <property type="protein sequence ID" value="KAK4399359.1"/>
    <property type="molecule type" value="Genomic_DNA"/>
</dbReference>
<evidence type="ECO:0000313" key="1">
    <source>
        <dbReference type="EMBL" id="KAK4399359.1"/>
    </source>
</evidence>
<dbReference type="GO" id="GO:0005811">
    <property type="term" value="C:lipid droplet"/>
    <property type="evidence" value="ECO:0007669"/>
    <property type="project" value="InterPro"/>
</dbReference>
<dbReference type="AlphaFoldDB" id="A0AAE1WU66"/>
<evidence type="ECO:0000313" key="2">
    <source>
        <dbReference type="Proteomes" id="UP001289374"/>
    </source>
</evidence>
<dbReference type="PANTHER" id="PTHR11764">
    <property type="entry name" value="TERPENE CYCLASE/MUTASE FAMILY MEMBER"/>
    <property type="match status" value="1"/>
</dbReference>
<dbReference type="InterPro" id="IPR008930">
    <property type="entry name" value="Terpenoid_cyclase/PrenylTrfase"/>
</dbReference>
<dbReference type="GO" id="GO:0042300">
    <property type="term" value="F:beta-amyrin synthase activity"/>
    <property type="evidence" value="ECO:0007669"/>
    <property type="project" value="TreeGrafter"/>
</dbReference>
<proteinExistence type="predicted"/>
<keyword evidence="2" id="KW-1185">Reference proteome</keyword>
<dbReference type="SUPFAM" id="SSF48239">
    <property type="entry name" value="Terpenoid cyclases/Protein prenyltransferases"/>
    <property type="match status" value="1"/>
</dbReference>
<dbReference type="Gene3D" id="1.50.10.20">
    <property type="match status" value="2"/>
</dbReference>
<dbReference type="PANTHER" id="PTHR11764:SF71">
    <property type="entry name" value="TERPENE CYCLASE_MUTASE FAMILY MEMBER"/>
    <property type="match status" value="1"/>
</dbReference>
<dbReference type="Proteomes" id="UP001289374">
    <property type="component" value="Unassembled WGS sequence"/>
</dbReference>
<organism evidence="1 2">
    <name type="scientific">Sesamum angolense</name>
    <dbReference type="NCBI Taxonomy" id="2727404"/>
    <lineage>
        <taxon>Eukaryota</taxon>
        <taxon>Viridiplantae</taxon>
        <taxon>Streptophyta</taxon>
        <taxon>Embryophyta</taxon>
        <taxon>Tracheophyta</taxon>
        <taxon>Spermatophyta</taxon>
        <taxon>Magnoliopsida</taxon>
        <taxon>eudicotyledons</taxon>
        <taxon>Gunneridae</taxon>
        <taxon>Pentapetalae</taxon>
        <taxon>asterids</taxon>
        <taxon>lamiids</taxon>
        <taxon>Lamiales</taxon>
        <taxon>Pedaliaceae</taxon>
        <taxon>Sesamum</taxon>
    </lineage>
</organism>
<sequence>MWKLKIAEGHGPYLYSTNNFVGRQTWEYDPNAGTPEERQAFQKAREEFNENRKKGFHSCGDLFMRMQSLQMMCWWAHDPNGDEFKHHLARVPDYLWLAEDGMKMQSFGSQIWDSTLATQAVIASGMVDEYGDCLKKAHFYVKESQDQGWVVSDCTAEALKEITGVYMKNCMLHYAQYRNIFPLWALGEYRKRVWPSQCL</sequence>
<gene>
    <name evidence="1" type="ORF">Sango_1411400</name>
</gene>
<name>A0AAE1WU66_9LAMI</name>
<dbReference type="GO" id="GO:0016104">
    <property type="term" value="P:triterpenoid biosynthetic process"/>
    <property type="evidence" value="ECO:0007669"/>
    <property type="project" value="InterPro"/>
</dbReference>
<accession>A0AAE1WU66</accession>
<protein>
    <submittedName>
        <fullName evidence="1">Dammarenediol II synthase</fullName>
    </submittedName>
</protein>